<dbReference type="Pfam" id="PF23571">
    <property type="entry name" value="GH3_M"/>
    <property type="match status" value="1"/>
</dbReference>
<dbReference type="InterPro" id="IPR055377">
    <property type="entry name" value="GH3_M"/>
</dbReference>
<dbReference type="InterPro" id="IPR004993">
    <property type="entry name" value="GH3"/>
</dbReference>
<dbReference type="OMA" id="ECANTYW"/>
<keyword evidence="5" id="KW-1185">Reference proteome</keyword>
<organism evidence="3">
    <name type="scientific">Capitella teleta</name>
    <name type="common">Polychaete worm</name>
    <dbReference type="NCBI Taxonomy" id="283909"/>
    <lineage>
        <taxon>Eukaryota</taxon>
        <taxon>Metazoa</taxon>
        <taxon>Spiralia</taxon>
        <taxon>Lophotrochozoa</taxon>
        <taxon>Annelida</taxon>
        <taxon>Polychaeta</taxon>
        <taxon>Sedentaria</taxon>
        <taxon>Scolecida</taxon>
        <taxon>Capitellidae</taxon>
        <taxon>Capitella</taxon>
    </lineage>
</organism>
<evidence type="ECO:0000313" key="4">
    <source>
        <dbReference type="EnsemblMetazoa" id="CapteP111504"/>
    </source>
</evidence>
<feature type="non-terminal residue" evidence="3">
    <location>
        <position position="1"/>
    </location>
</feature>
<dbReference type="EMBL" id="KB303621">
    <property type="protein sequence ID" value="ELU02954.1"/>
    <property type="molecule type" value="Genomic_DNA"/>
</dbReference>
<sequence length="377" mass="42679">YVTALFSLAERNLQHIDSLLAPVCLTFFKTIEQNADQLVSDIRAGRLFDGLDVDDDVRRTVNEHLKADPKRADEVQKELGKGSDNLALRLWPCLRVVLMATSGEFEASARLLRASFLKEVFVVSAAHGATEGSIGVILDPSKDSITETPTYAFSHSTAFLEFIPEDNIGEENPKTLFLDQLELGHSYEIVVTNTNGFYRYRLGDVIRVTGYFNQDPLYKFLYRSGQLLSVKGEKTSSADFYEALRSSEREWKGKHLVNFSATESPNLEIMDGMMKGKCYFLFIEVAYLDQNKTCILSKEEKQMIDEHLQRLAKVYGVCRTNGSIGPMQVIQVKQGTFARLKDITTKGTNNQQYKTPRALRNPEFLAFLLEREIRISP</sequence>
<dbReference type="InterPro" id="IPR055378">
    <property type="entry name" value="GH3_C"/>
</dbReference>
<evidence type="ECO:0000259" key="1">
    <source>
        <dbReference type="Pfam" id="PF23571"/>
    </source>
</evidence>
<accession>R7UAH8</accession>
<dbReference type="PANTHER" id="PTHR31901:SF9">
    <property type="entry name" value="GH3 DOMAIN-CONTAINING PROTEIN"/>
    <property type="match status" value="1"/>
</dbReference>
<dbReference type="EMBL" id="AMQN01008645">
    <property type="status" value="NOT_ANNOTATED_CDS"/>
    <property type="molecule type" value="Genomic_DNA"/>
</dbReference>
<dbReference type="EnsemblMetazoa" id="CapteT111504">
    <property type="protein sequence ID" value="CapteP111504"/>
    <property type="gene ID" value="CapteG111504"/>
</dbReference>
<evidence type="ECO:0000313" key="3">
    <source>
        <dbReference type="EMBL" id="ELU02954.1"/>
    </source>
</evidence>
<gene>
    <name evidence="3" type="ORF">CAPTEDRAFT_111504</name>
</gene>
<proteinExistence type="predicted"/>
<reference evidence="3 5" key="2">
    <citation type="journal article" date="2013" name="Nature">
        <title>Insights into bilaterian evolution from three spiralian genomes.</title>
        <authorList>
            <person name="Simakov O."/>
            <person name="Marletaz F."/>
            <person name="Cho S.J."/>
            <person name="Edsinger-Gonzales E."/>
            <person name="Havlak P."/>
            <person name="Hellsten U."/>
            <person name="Kuo D.H."/>
            <person name="Larsson T."/>
            <person name="Lv J."/>
            <person name="Arendt D."/>
            <person name="Savage R."/>
            <person name="Osoegawa K."/>
            <person name="de Jong P."/>
            <person name="Grimwood J."/>
            <person name="Chapman J.A."/>
            <person name="Shapiro H."/>
            <person name="Aerts A."/>
            <person name="Otillar R.P."/>
            <person name="Terry A.Y."/>
            <person name="Boore J.L."/>
            <person name="Grigoriev I.V."/>
            <person name="Lindberg D.R."/>
            <person name="Seaver E.C."/>
            <person name="Weisblat D.A."/>
            <person name="Putnam N.H."/>
            <person name="Rokhsar D.S."/>
        </authorList>
    </citation>
    <scope>NUCLEOTIDE SEQUENCE</scope>
    <source>
        <strain evidence="3 5">I ESC-2004</strain>
    </source>
</reference>
<dbReference type="Proteomes" id="UP000014760">
    <property type="component" value="Unassembled WGS sequence"/>
</dbReference>
<feature type="domain" description="GH3 C-terminal" evidence="2">
    <location>
        <begin position="242"/>
        <end position="362"/>
    </location>
</feature>
<reference evidence="5" key="1">
    <citation type="submission" date="2012-12" db="EMBL/GenBank/DDBJ databases">
        <authorList>
            <person name="Hellsten U."/>
            <person name="Grimwood J."/>
            <person name="Chapman J.A."/>
            <person name="Shapiro H."/>
            <person name="Aerts A."/>
            <person name="Otillar R.P."/>
            <person name="Terry A.Y."/>
            <person name="Boore J.L."/>
            <person name="Simakov O."/>
            <person name="Marletaz F."/>
            <person name="Cho S.-J."/>
            <person name="Edsinger-Gonzales E."/>
            <person name="Havlak P."/>
            <person name="Kuo D.-H."/>
            <person name="Larsson T."/>
            <person name="Lv J."/>
            <person name="Arendt D."/>
            <person name="Savage R."/>
            <person name="Osoegawa K."/>
            <person name="de Jong P."/>
            <person name="Lindberg D.R."/>
            <person name="Seaver E.C."/>
            <person name="Weisblat D.A."/>
            <person name="Putnam N.H."/>
            <person name="Grigoriev I.V."/>
            <person name="Rokhsar D.S."/>
        </authorList>
    </citation>
    <scope>NUCLEOTIDE SEQUENCE</scope>
    <source>
        <strain evidence="5">I ESC-2004</strain>
    </source>
</reference>
<dbReference type="HOGENOM" id="CLU_016249_2_2_1"/>
<evidence type="ECO:0000259" key="2">
    <source>
        <dbReference type="Pfam" id="PF23572"/>
    </source>
</evidence>
<dbReference type="OrthoDB" id="10004661at2759"/>
<name>R7UAH8_CAPTE</name>
<dbReference type="Pfam" id="PF23572">
    <property type="entry name" value="GH3_C"/>
    <property type="match status" value="1"/>
</dbReference>
<dbReference type="GO" id="GO:0016881">
    <property type="term" value="F:acid-amino acid ligase activity"/>
    <property type="evidence" value="ECO:0007669"/>
    <property type="project" value="TreeGrafter"/>
</dbReference>
<dbReference type="PANTHER" id="PTHR31901">
    <property type="entry name" value="GH3 DOMAIN-CONTAINING PROTEIN"/>
    <property type="match status" value="1"/>
</dbReference>
<reference evidence="4" key="3">
    <citation type="submission" date="2015-06" db="UniProtKB">
        <authorList>
            <consortium name="EnsemblMetazoa"/>
        </authorList>
    </citation>
    <scope>IDENTIFICATION</scope>
</reference>
<feature type="domain" description="GH3 middle" evidence="1">
    <location>
        <begin position="152"/>
        <end position="223"/>
    </location>
</feature>
<evidence type="ECO:0000313" key="5">
    <source>
        <dbReference type="Proteomes" id="UP000014760"/>
    </source>
</evidence>
<protein>
    <recommendedName>
        <fullName evidence="6">GH3 domain-containing protein</fullName>
    </recommendedName>
</protein>
<dbReference type="Pfam" id="PF03321">
    <property type="entry name" value="GH3"/>
    <property type="match status" value="1"/>
</dbReference>
<dbReference type="AlphaFoldDB" id="R7UAH8"/>
<dbReference type="GO" id="GO:0005737">
    <property type="term" value="C:cytoplasm"/>
    <property type="evidence" value="ECO:0007669"/>
    <property type="project" value="TreeGrafter"/>
</dbReference>
<evidence type="ECO:0008006" key="6">
    <source>
        <dbReference type="Google" id="ProtNLM"/>
    </source>
</evidence>